<dbReference type="Pfam" id="PF02674">
    <property type="entry name" value="Colicin_V"/>
    <property type="match status" value="1"/>
</dbReference>
<dbReference type="Proteomes" id="UP000291151">
    <property type="component" value="Chromosome"/>
</dbReference>
<dbReference type="PANTHER" id="PTHR37306:SF1">
    <property type="entry name" value="COLICIN V PRODUCTION PROTEIN"/>
    <property type="match status" value="1"/>
</dbReference>
<reference evidence="6 7" key="1">
    <citation type="submission" date="2019-02" db="EMBL/GenBank/DDBJ databases">
        <title>Ureibacillus thermophilus.</title>
        <authorList>
            <person name="Sunny J.S."/>
            <person name="Natarajan A."/>
            <person name="Saleena L.M."/>
        </authorList>
    </citation>
    <scope>NUCLEOTIDE SEQUENCE [LARGE SCALE GENOMIC DNA]</scope>
    <source>
        <strain evidence="6 7">LM102</strain>
    </source>
</reference>
<accession>A0A4P6UUH9</accession>
<dbReference type="GO" id="GO:0009403">
    <property type="term" value="P:toxin biosynthetic process"/>
    <property type="evidence" value="ECO:0007669"/>
    <property type="project" value="InterPro"/>
</dbReference>
<keyword evidence="3 5" id="KW-1133">Transmembrane helix</keyword>
<dbReference type="KEGG" id="uth:DKZ56_11705"/>
<dbReference type="AlphaFoldDB" id="A0A4P6UUH9"/>
<feature type="transmembrane region" description="Helical" evidence="5">
    <location>
        <begin position="117"/>
        <end position="141"/>
    </location>
</feature>
<evidence type="ECO:0000313" key="7">
    <source>
        <dbReference type="Proteomes" id="UP000291151"/>
    </source>
</evidence>
<keyword evidence="7" id="KW-1185">Reference proteome</keyword>
<evidence type="ECO:0000256" key="3">
    <source>
        <dbReference type="ARBA" id="ARBA00022989"/>
    </source>
</evidence>
<keyword evidence="4 5" id="KW-0472">Membrane</keyword>
<protein>
    <submittedName>
        <fullName evidence="6">CvpA family protein</fullName>
    </submittedName>
</protein>
<dbReference type="InterPro" id="IPR003825">
    <property type="entry name" value="Colicin-V_CvpA"/>
</dbReference>
<dbReference type="EMBL" id="CP036528">
    <property type="protein sequence ID" value="QBK26467.1"/>
    <property type="molecule type" value="Genomic_DNA"/>
</dbReference>
<dbReference type="PANTHER" id="PTHR37306">
    <property type="entry name" value="COLICIN V PRODUCTION PROTEIN"/>
    <property type="match status" value="1"/>
</dbReference>
<evidence type="ECO:0000256" key="4">
    <source>
        <dbReference type="ARBA" id="ARBA00023136"/>
    </source>
</evidence>
<evidence type="ECO:0000313" key="6">
    <source>
        <dbReference type="EMBL" id="QBK26467.1"/>
    </source>
</evidence>
<organism evidence="6 7">
    <name type="scientific">Ureibacillus thermophilus</name>
    <dbReference type="NCBI Taxonomy" id="367743"/>
    <lineage>
        <taxon>Bacteria</taxon>
        <taxon>Bacillati</taxon>
        <taxon>Bacillota</taxon>
        <taxon>Bacilli</taxon>
        <taxon>Bacillales</taxon>
        <taxon>Caryophanaceae</taxon>
        <taxon>Ureibacillus</taxon>
    </lineage>
</organism>
<feature type="transmembrane region" description="Helical" evidence="5">
    <location>
        <begin position="78"/>
        <end position="105"/>
    </location>
</feature>
<dbReference type="GO" id="GO:0016020">
    <property type="term" value="C:membrane"/>
    <property type="evidence" value="ECO:0007669"/>
    <property type="project" value="UniProtKB-SubCell"/>
</dbReference>
<evidence type="ECO:0000256" key="5">
    <source>
        <dbReference type="SAM" id="Phobius"/>
    </source>
</evidence>
<evidence type="ECO:0000256" key="1">
    <source>
        <dbReference type="ARBA" id="ARBA00004141"/>
    </source>
</evidence>
<comment type="subcellular location">
    <subcellularLocation>
        <location evidence="1">Membrane</location>
        <topology evidence="1">Multi-pass membrane protein</topology>
    </subcellularLocation>
</comment>
<dbReference type="RefSeq" id="WP_208650158.1">
    <property type="nucleotide sequence ID" value="NZ_CP036528.1"/>
</dbReference>
<sequence length="181" mass="20790">MLDIILLIIFAMSLLVGIKRGFIMQAVNLVGFFVALMVAYVYYKPLAEKFVLWIPYPGLDPNSSLTLVLDALDIDKTFYRIIAFAVIFFVVKLAMKIIASAFDFLAFLPVLKSFNRLLGALLCFVEFYFILFILLYVFALLPIEAVQKYMGSSIIANLMLEHTPIVTQLFQKLWYIYLENQ</sequence>
<feature type="transmembrane region" description="Helical" evidence="5">
    <location>
        <begin position="21"/>
        <end position="43"/>
    </location>
</feature>
<gene>
    <name evidence="6" type="ORF">DKZ56_11705</name>
</gene>
<evidence type="ECO:0000256" key="2">
    <source>
        <dbReference type="ARBA" id="ARBA00022692"/>
    </source>
</evidence>
<name>A0A4P6UUH9_9BACL</name>
<keyword evidence="2 5" id="KW-0812">Transmembrane</keyword>
<proteinExistence type="predicted"/>